<dbReference type="Proteomes" id="UP000680865">
    <property type="component" value="Unassembled WGS sequence"/>
</dbReference>
<dbReference type="EMBL" id="BOQP01000007">
    <property type="protein sequence ID" value="GIM69568.1"/>
    <property type="molecule type" value="Genomic_DNA"/>
</dbReference>
<gene>
    <name evidence="1" type="ORF">Aco04nite_15860</name>
</gene>
<evidence type="ECO:0000313" key="2">
    <source>
        <dbReference type="Proteomes" id="UP000680865"/>
    </source>
</evidence>
<reference evidence="1" key="1">
    <citation type="submission" date="2021-03" db="EMBL/GenBank/DDBJ databases">
        <title>Whole genome shotgun sequence of Actinoplanes consettensis NBRC 14913.</title>
        <authorList>
            <person name="Komaki H."/>
            <person name="Tamura T."/>
        </authorList>
    </citation>
    <scope>NUCLEOTIDE SEQUENCE</scope>
    <source>
        <strain evidence="1">NBRC 14913</strain>
    </source>
</reference>
<keyword evidence="2" id="KW-1185">Reference proteome</keyword>
<evidence type="ECO:0000313" key="1">
    <source>
        <dbReference type="EMBL" id="GIM69568.1"/>
    </source>
</evidence>
<proteinExistence type="predicted"/>
<accession>A0A919VU35</accession>
<name>A0A919VU35_9ACTN</name>
<dbReference type="AlphaFoldDB" id="A0A919VU35"/>
<organism evidence="1 2">
    <name type="scientific">Winogradskya consettensis</name>
    <dbReference type="NCBI Taxonomy" id="113560"/>
    <lineage>
        <taxon>Bacteria</taxon>
        <taxon>Bacillati</taxon>
        <taxon>Actinomycetota</taxon>
        <taxon>Actinomycetes</taxon>
        <taxon>Micromonosporales</taxon>
        <taxon>Micromonosporaceae</taxon>
        <taxon>Winogradskya</taxon>
    </lineage>
</organism>
<protein>
    <submittedName>
        <fullName evidence="1">Uncharacterized protein</fullName>
    </submittedName>
</protein>
<comment type="caution">
    <text evidence="1">The sequence shown here is derived from an EMBL/GenBank/DDBJ whole genome shotgun (WGS) entry which is preliminary data.</text>
</comment>
<sequence>MGATPRITSRMGEARTDQKVRALCGTPERDGELLNPSSSRTCVTTYRPMRAILFKQRQAGNRI</sequence>